<sequence length="612" mass="66041">MTTKVKAQKFRVRRAPRAATPAVQGGETPIVDATGQAPSKEAATKAFDDDKLFDNDASADGFGDAPFAGSAAAQAAAQKTPQKTPGTETQNAAPSATGRGGRIKGGVARALGQTTDTNTALTGDVTPADEASIDAEIDAIRREGLTGRQLRMARRVAQKHGIAATSDFDAVRQLRKQGIDPFQRAAILDLVTTEGKPPSRELTTTEGPKLPKTIDNAPKLPSKDILERLTREDEISTIQRDIARRRRRKMVLLIARLAVFVGIPTILAGIYFYTIATPMYATQSAFLIQQADSAGGAGGLGGLMGASGLGGAQDSIAVQEFLESRDAMLRLDADAGFKAHFSSDAIDPIQRLPQNPTNEQAYKVYQDRVSIGYDPTEGLLKMEVVAATPQTSQLFSDMLVEYAEESVDHLTQRMREDQMKGARESLDDAEAKMKAAQEKVVLLQEQLGIISPDAETAAIMGQVSGFETQLQEKKLQLQQLLDNPRPNQARVDGTRGDIGRLETLIAELRSQLTQATGASGSLARISAELRMAEVDLATRQTMAQQAIQSLEMARIEANRQVRYLSLSSRPIAPDEPTYPRKFESTLLSMLLFSGIYLMASLTAAVLREQVSA</sequence>
<dbReference type="Proteomes" id="UP000006762">
    <property type="component" value="Unassembled WGS sequence"/>
</dbReference>
<evidence type="ECO:0000256" key="3">
    <source>
        <dbReference type="SAM" id="Phobius"/>
    </source>
</evidence>
<organism evidence="4 5">
    <name type="scientific">Celeribacter baekdonensis B30</name>
    <dbReference type="NCBI Taxonomy" id="1208323"/>
    <lineage>
        <taxon>Bacteria</taxon>
        <taxon>Pseudomonadati</taxon>
        <taxon>Pseudomonadota</taxon>
        <taxon>Alphaproteobacteria</taxon>
        <taxon>Rhodobacterales</taxon>
        <taxon>Roseobacteraceae</taxon>
        <taxon>Celeribacter</taxon>
    </lineage>
</organism>
<feature type="region of interest" description="Disordered" evidence="2">
    <location>
        <begin position="195"/>
        <end position="217"/>
    </location>
</feature>
<dbReference type="GO" id="GO:0005886">
    <property type="term" value="C:plasma membrane"/>
    <property type="evidence" value="ECO:0007669"/>
    <property type="project" value="TreeGrafter"/>
</dbReference>
<comment type="caution">
    <text evidence="4">The sequence shown here is derived from an EMBL/GenBank/DDBJ whole genome shotgun (WGS) entry which is preliminary data.</text>
</comment>
<dbReference type="EMBL" id="AMRK01000016">
    <property type="protein sequence ID" value="EKE68020.1"/>
    <property type="molecule type" value="Genomic_DNA"/>
</dbReference>
<feature type="compositionally biased region" description="Low complexity" evidence="2">
    <location>
        <begin position="56"/>
        <end position="85"/>
    </location>
</feature>
<protein>
    <submittedName>
        <fullName evidence="4">Capsule polysaccharide export</fullName>
    </submittedName>
</protein>
<proteinExistence type="predicted"/>
<evidence type="ECO:0000313" key="5">
    <source>
        <dbReference type="Proteomes" id="UP000006762"/>
    </source>
</evidence>
<feature type="compositionally biased region" description="Basic and acidic residues" evidence="2">
    <location>
        <begin position="42"/>
        <end position="54"/>
    </location>
</feature>
<dbReference type="RefSeq" id="WP_009573892.1">
    <property type="nucleotide sequence ID" value="NZ_AMRK01000016.1"/>
</dbReference>
<evidence type="ECO:0000256" key="2">
    <source>
        <dbReference type="SAM" id="MobiDB-lite"/>
    </source>
</evidence>
<dbReference type="eggNOG" id="COG3524">
    <property type="taxonomic scope" value="Bacteria"/>
</dbReference>
<feature type="transmembrane region" description="Helical" evidence="3">
    <location>
        <begin position="250"/>
        <end position="273"/>
    </location>
</feature>
<name>K2JS97_9RHOB</name>
<feature type="region of interest" description="Disordered" evidence="2">
    <location>
        <begin position="1"/>
        <end position="104"/>
    </location>
</feature>
<keyword evidence="3" id="KW-0472">Membrane</keyword>
<keyword evidence="1" id="KW-0175">Coiled coil</keyword>
<reference evidence="4 5" key="1">
    <citation type="submission" date="2012-09" db="EMBL/GenBank/DDBJ databases">
        <title>Celeribacter baekdonensis B30 Genome Sequencing.</title>
        <authorList>
            <person name="Wang W."/>
        </authorList>
    </citation>
    <scope>NUCLEOTIDE SEQUENCE [LARGE SCALE GENOMIC DNA]</scope>
    <source>
        <strain evidence="4 5">B30</strain>
    </source>
</reference>
<feature type="compositionally biased region" description="Basic residues" evidence="2">
    <location>
        <begin position="1"/>
        <end position="16"/>
    </location>
</feature>
<feature type="transmembrane region" description="Helical" evidence="3">
    <location>
        <begin position="586"/>
        <end position="606"/>
    </location>
</feature>
<keyword evidence="5" id="KW-1185">Reference proteome</keyword>
<dbReference type="InterPro" id="IPR050445">
    <property type="entry name" value="Bact_polysacc_biosynth/exp"/>
</dbReference>
<evidence type="ECO:0000256" key="1">
    <source>
        <dbReference type="SAM" id="Coils"/>
    </source>
</evidence>
<dbReference type="PATRIC" id="fig|1208323.3.peg.3989"/>
<feature type="coiled-coil region" evidence="1">
    <location>
        <begin position="419"/>
        <end position="483"/>
    </location>
</feature>
<dbReference type="PANTHER" id="PTHR32309:SF13">
    <property type="entry name" value="FERRIC ENTEROBACTIN TRANSPORT PROTEIN FEPE"/>
    <property type="match status" value="1"/>
</dbReference>
<dbReference type="STRING" id="1208323.B30_19323"/>
<gene>
    <name evidence="4" type="ORF">B30_19323</name>
</gene>
<keyword evidence="3" id="KW-0812">Transmembrane</keyword>
<evidence type="ECO:0000313" key="4">
    <source>
        <dbReference type="EMBL" id="EKE68020.1"/>
    </source>
</evidence>
<dbReference type="AlphaFoldDB" id="K2JS97"/>
<dbReference type="PANTHER" id="PTHR32309">
    <property type="entry name" value="TYROSINE-PROTEIN KINASE"/>
    <property type="match status" value="1"/>
</dbReference>
<dbReference type="GO" id="GO:0004713">
    <property type="term" value="F:protein tyrosine kinase activity"/>
    <property type="evidence" value="ECO:0007669"/>
    <property type="project" value="TreeGrafter"/>
</dbReference>
<keyword evidence="3" id="KW-1133">Transmembrane helix</keyword>
<accession>K2JS97</accession>
<dbReference type="OrthoDB" id="7810642at2"/>